<dbReference type="Pfam" id="PF17212">
    <property type="entry name" value="Tube"/>
    <property type="match status" value="1"/>
</dbReference>
<dbReference type="Proteomes" id="UP000501738">
    <property type="component" value="Segment"/>
</dbReference>
<name>A0A6M3TCQ6_9CAUD</name>
<evidence type="ECO:0000313" key="1">
    <source>
        <dbReference type="EMBL" id="QJD54810.1"/>
    </source>
</evidence>
<protein>
    <submittedName>
        <fullName evidence="1">Putative tubular protein</fullName>
    </submittedName>
</protein>
<accession>A0A6M3TCQ6</accession>
<dbReference type="EMBL" id="MT104468">
    <property type="protein sequence ID" value="QJD54810.1"/>
    <property type="molecule type" value="Genomic_DNA"/>
</dbReference>
<organism evidence="1 2">
    <name type="scientific">Pseudomonas phage MR5</name>
    <dbReference type="NCBI Taxonomy" id="2711172"/>
    <lineage>
        <taxon>Viruses</taxon>
        <taxon>Duplodnaviria</taxon>
        <taxon>Heunggongvirae</taxon>
        <taxon>Uroviricota</taxon>
        <taxon>Caudoviricetes</taxon>
        <taxon>Autographivirales</taxon>
        <taxon>Autoscriptoviridae</taxon>
        <taxon>Krylovirinae</taxon>
        <taxon>Mojovirus</taxon>
        <taxon>Mojovirus MR5</taxon>
    </lineage>
</organism>
<reference evidence="1 2" key="1">
    <citation type="journal article" date="2020" name="Microb. Biotechnol.">
        <title>Phage biocontrol to combat Pseudomonas syringae pathogens causing disease in cherry.</title>
        <authorList>
            <person name="Rabiey M."/>
            <person name="Roy S.R."/>
            <person name="Holtappels D."/>
            <person name="Franceschetti L."/>
            <person name="Quilty B.J."/>
            <person name="Creeth R."/>
            <person name="Sundin G.W."/>
            <person name="Wagemans J."/>
            <person name="Lavigne R."/>
            <person name="Jackson R.W."/>
        </authorList>
    </citation>
    <scope>NUCLEOTIDE SEQUENCE [LARGE SCALE GENOMIC DNA]</scope>
</reference>
<dbReference type="InterPro" id="IPR033767">
    <property type="entry name" value="Tail_Gp11"/>
</dbReference>
<sequence>MTLLEAVNLILRKIGEIPVTSVDEQYSTLTIALPALEEARVRILSEGYWFNTFYEHILQPLVSGEVVTPADCLKFFPADGKYAFTGKRISLSESGSIFVNEAVKGRLIIDSVFEELPEVAQYAIAYSAAYDTYVSDIGNDDIANNLGARRDEFMQQLNGDHTINRKQNSRQRKQVQRWRSALRT</sequence>
<gene>
    <name evidence="1" type="ORF">PssvBMR5_gp42</name>
</gene>
<keyword evidence="2" id="KW-1185">Reference proteome</keyword>
<proteinExistence type="predicted"/>
<evidence type="ECO:0000313" key="2">
    <source>
        <dbReference type="Proteomes" id="UP000501738"/>
    </source>
</evidence>